<dbReference type="RefSeq" id="XP_037167819.1">
    <property type="nucleotide sequence ID" value="XM_037305411.1"/>
</dbReference>
<dbReference type="GeneID" id="59285152"/>
<proteinExistence type="predicted"/>
<comment type="caution">
    <text evidence="1">The sequence shown here is derived from an EMBL/GenBank/DDBJ whole genome shotgun (WGS) entry which is preliminary data.</text>
</comment>
<gene>
    <name evidence="1" type="ORF">HO173_003486</name>
</gene>
<dbReference type="EMBL" id="JACCJC010000009">
    <property type="protein sequence ID" value="KAF6238517.1"/>
    <property type="molecule type" value="Genomic_DNA"/>
</dbReference>
<organism evidence="1 2">
    <name type="scientific">Letharia columbiana</name>
    <dbReference type="NCBI Taxonomy" id="112416"/>
    <lineage>
        <taxon>Eukaryota</taxon>
        <taxon>Fungi</taxon>
        <taxon>Dikarya</taxon>
        <taxon>Ascomycota</taxon>
        <taxon>Pezizomycotina</taxon>
        <taxon>Lecanoromycetes</taxon>
        <taxon>OSLEUM clade</taxon>
        <taxon>Lecanoromycetidae</taxon>
        <taxon>Lecanorales</taxon>
        <taxon>Lecanorineae</taxon>
        <taxon>Parmeliaceae</taxon>
        <taxon>Letharia</taxon>
    </lineage>
</organism>
<dbReference type="AlphaFoldDB" id="A0A8H6G198"/>
<reference evidence="1 2" key="1">
    <citation type="journal article" date="2020" name="Genomics">
        <title>Complete, high-quality genomes from long-read metagenomic sequencing of two wolf lichen thalli reveals enigmatic genome architecture.</title>
        <authorList>
            <person name="McKenzie S.K."/>
            <person name="Walston R.F."/>
            <person name="Allen J.L."/>
        </authorList>
    </citation>
    <scope>NUCLEOTIDE SEQUENCE [LARGE SCALE GENOMIC DNA]</scope>
    <source>
        <strain evidence="1">WasteWater2</strain>
    </source>
</reference>
<evidence type="ECO:0000313" key="2">
    <source>
        <dbReference type="Proteomes" id="UP000578531"/>
    </source>
</evidence>
<protein>
    <submittedName>
        <fullName evidence="1">Uncharacterized protein</fullName>
    </submittedName>
</protein>
<keyword evidence="2" id="KW-1185">Reference proteome</keyword>
<name>A0A8H6G198_9LECA</name>
<dbReference type="Proteomes" id="UP000578531">
    <property type="component" value="Unassembled WGS sequence"/>
</dbReference>
<dbReference type="OrthoDB" id="5401974at2759"/>
<dbReference type="Pfam" id="PF14223">
    <property type="entry name" value="Retrotran_gag_2"/>
    <property type="match status" value="1"/>
</dbReference>
<evidence type="ECO:0000313" key="1">
    <source>
        <dbReference type="EMBL" id="KAF6238517.1"/>
    </source>
</evidence>
<accession>A0A8H6G198</accession>
<sequence length="98" mass="11491">MTPTISDRIKDRFSAHELDCGFLMWSRLVTHFRVTGDGELMRLTKEYYTLEYDEFESMTEYLTHIKLLEERIAATKVVLTPDKQTILCLAMSLPDELQ</sequence>